<dbReference type="Pfam" id="PF00535">
    <property type="entry name" value="Glycos_transf_2"/>
    <property type="match status" value="1"/>
</dbReference>
<dbReference type="EMBL" id="JXLB01000012">
    <property type="protein sequence ID" value="OJG80848.1"/>
    <property type="molecule type" value="Genomic_DNA"/>
</dbReference>
<feature type="transmembrane region" description="Helical" evidence="1">
    <location>
        <begin position="236"/>
        <end position="255"/>
    </location>
</feature>
<evidence type="ECO:0000313" key="4">
    <source>
        <dbReference type="Proteomes" id="UP000182152"/>
    </source>
</evidence>
<dbReference type="Proteomes" id="UP000182152">
    <property type="component" value="Unassembled WGS sequence"/>
</dbReference>
<dbReference type="PANTHER" id="PTHR43685">
    <property type="entry name" value="GLYCOSYLTRANSFERASE"/>
    <property type="match status" value="1"/>
</dbReference>
<keyword evidence="1" id="KW-0472">Membrane</keyword>
<keyword evidence="1" id="KW-1133">Transmembrane helix</keyword>
<protein>
    <recommendedName>
        <fullName evidence="2">Glycosyltransferase 2-like domain-containing protein</fullName>
    </recommendedName>
</protein>
<gene>
    <name evidence="3" type="ORF">RV14_GL000392</name>
</gene>
<dbReference type="Gene3D" id="3.90.550.10">
    <property type="entry name" value="Spore Coat Polysaccharide Biosynthesis Protein SpsA, Chain A"/>
    <property type="match status" value="1"/>
</dbReference>
<feature type="domain" description="Glycosyltransferase 2-like" evidence="2">
    <location>
        <begin position="3"/>
        <end position="117"/>
    </location>
</feature>
<dbReference type="CDD" id="cd00761">
    <property type="entry name" value="Glyco_tranf_GTA_type"/>
    <property type="match status" value="1"/>
</dbReference>
<keyword evidence="1" id="KW-0812">Transmembrane</keyword>
<evidence type="ECO:0000313" key="3">
    <source>
        <dbReference type="EMBL" id="OJG80848.1"/>
    </source>
</evidence>
<evidence type="ECO:0000259" key="2">
    <source>
        <dbReference type="Pfam" id="PF00535"/>
    </source>
</evidence>
<dbReference type="STRING" id="150033.RV14_GL000392"/>
<dbReference type="OrthoDB" id="9802649at2"/>
<comment type="caution">
    <text evidence="3">The sequence shown here is derived from an EMBL/GenBank/DDBJ whole genome shotgun (WGS) entry which is preliminary data.</text>
</comment>
<evidence type="ECO:0000256" key="1">
    <source>
        <dbReference type="SAM" id="Phobius"/>
    </source>
</evidence>
<name>A0A1L8WII0_9ENTE</name>
<reference evidence="3 4" key="1">
    <citation type="submission" date="2014-12" db="EMBL/GenBank/DDBJ databases">
        <title>Draft genome sequences of 29 type strains of Enterococci.</title>
        <authorList>
            <person name="Zhong Z."/>
            <person name="Sun Z."/>
            <person name="Liu W."/>
            <person name="Zhang W."/>
            <person name="Zhang H."/>
        </authorList>
    </citation>
    <scope>NUCLEOTIDE SEQUENCE [LARGE SCALE GENOMIC DNA]</scope>
    <source>
        <strain evidence="3 4">DSM 15687</strain>
    </source>
</reference>
<sequence length="266" mass="31541">MISVIIPTFNAEKSIERAVNSVLSQSCQDFEIIIVDDCSTDNTWQILNRLQKKDHRIRIYQNDRNSKSAYTRNQAIKKARGEYIMQLDDDDYCRVDRMEKQLTFLQDHQAYSFVGSNAYLWDQAGIYGERIVKQQPEIKDLLKTSPFINPSVLFKKQVLESVGGYRVSKDTVRGQDYDLYMRLYAKGYKGYNLQEKLVYYYQDEAYYNKISWKNRLGESRLKYRNFKKLKVAKINYVYVLKPLVAIVIPKALFVWHKHRKKRSTFS</sequence>
<dbReference type="PANTHER" id="PTHR43685:SF2">
    <property type="entry name" value="GLYCOSYLTRANSFERASE 2-LIKE DOMAIN-CONTAINING PROTEIN"/>
    <property type="match status" value="1"/>
</dbReference>
<dbReference type="RefSeq" id="WP_071855586.1">
    <property type="nucleotide sequence ID" value="NZ_JXLB01000012.1"/>
</dbReference>
<accession>A0A1L8WII0</accession>
<dbReference type="InterPro" id="IPR029044">
    <property type="entry name" value="Nucleotide-diphossugar_trans"/>
</dbReference>
<dbReference type="SUPFAM" id="SSF53448">
    <property type="entry name" value="Nucleotide-diphospho-sugar transferases"/>
    <property type="match status" value="1"/>
</dbReference>
<dbReference type="InterPro" id="IPR050834">
    <property type="entry name" value="Glycosyltransf_2"/>
</dbReference>
<proteinExistence type="predicted"/>
<dbReference type="AlphaFoldDB" id="A0A1L8WII0"/>
<organism evidence="3 4">
    <name type="scientific">Enterococcus ratti</name>
    <dbReference type="NCBI Taxonomy" id="150033"/>
    <lineage>
        <taxon>Bacteria</taxon>
        <taxon>Bacillati</taxon>
        <taxon>Bacillota</taxon>
        <taxon>Bacilli</taxon>
        <taxon>Lactobacillales</taxon>
        <taxon>Enterococcaceae</taxon>
        <taxon>Enterococcus</taxon>
    </lineage>
</organism>
<dbReference type="InterPro" id="IPR001173">
    <property type="entry name" value="Glyco_trans_2-like"/>
</dbReference>
<keyword evidence="4" id="KW-1185">Reference proteome</keyword>